<dbReference type="PANTHER" id="PTHR43280">
    <property type="entry name" value="ARAC-FAMILY TRANSCRIPTIONAL REGULATOR"/>
    <property type="match status" value="1"/>
</dbReference>
<dbReference type="EMBL" id="CP032094">
    <property type="protein sequence ID" value="AXY03557.1"/>
    <property type="molecule type" value="Genomic_DNA"/>
</dbReference>
<dbReference type="PROSITE" id="PS01124">
    <property type="entry name" value="HTH_ARAC_FAMILY_2"/>
    <property type="match status" value="1"/>
</dbReference>
<evidence type="ECO:0000313" key="6">
    <source>
        <dbReference type="EMBL" id="AXY03557.1"/>
    </source>
</evidence>
<sequence length="305" mass="34622">MVKNGQIMRRINAKTVLDVTFNPQPDYLLPIEICHFSDIKQRGKKSHLRSVQRLDFYLLLGVTQGKCTHNLDFDLHQCCPGDWLLVTPSQVQQFDLESKWDAWIIMFRPEVLLPKLASKVIPDLSNMVQLDDLGERVSLAADEHAACAALVAQMENDASQGNKETLALLQLQLQTLLVRLSNSRSVSLPDLPVSASAIERVDRFKLAVERNYKISHQSKIYAQQLGYTDKTLSRATAEVLGISPKQYLSNRLALEAKRMLAHTAEQITRVGDELGFDETTNFVKFFKRHTGLTPREFRQQYRGGK</sequence>
<dbReference type="PRINTS" id="PR00032">
    <property type="entry name" value="HTHARAC"/>
</dbReference>
<protein>
    <submittedName>
        <fullName evidence="6">AraC family transcriptional regulator</fullName>
    </submittedName>
</protein>
<name>A0ABN5PK36_9VIBR</name>
<dbReference type="Pfam" id="PF12833">
    <property type="entry name" value="HTH_18"/>
    <property type="match status" value="1"/>
</dbReference>
<gene>
    <name evidence="6" type="ORF">D1115_22190</name>
</gene>
<dbReference type="RefSeq" id="WP_128813443.1">
    <property type="nucleotide sequence ID" value="NZ_CP032094.1"/>
</dbReference>
<dbReference type="SUPFAM" id="SSF51215">
    <property type="entry name" value="Regulatory protein AraC"/>
    <property type="match status" value="1"/>
</dbReference>
<dbReference type="PANTHER" id="PTHR43280:SF32">
    <property type="entry name" value="TRANSCRIPTIONAL REGULATORY PROTEIN"/>
    <property type="match status" value="1"/>
</dbReference>
<keyword evidence="2" id="KW-0238">DNA-binding</keyword>
<dbReference type="InterPro" id="IPR020449">
    <property type="entry name" value="Tscrpt_reg_AraC-type_HTH"/>
</dbReference>
<evidence type="ECO:0000256" key="2">
    <source>
        <dbReference type="ARBA" id="ARBA00023125"/>
    </source>
</evidence>
<dbReference type="InterPro" id="IPR009057">
    <property type="entry name" value="Homeodomain-like_sf"/>
</dbReference>
<evidence type="ECO:0000313" key="7">
    <source>
        <dbReference type="Proteomes" id="UP000262832"/>
    </source>
</evidence>
<keyword evidence="7" id="KW-1185">Reference proteome</keyword>
<accession>A0ABN5PK36</accession>
<evidence type="ECO:0000256" key="3">
    <source>
        <dbReference type="ARBA" id="ARBA00023159"/>
    </source>
</evidence>
<dbReference type="Proteomes" id="UP000262832">
    <property type="component" value="Chromosome II"/>
</dbReference>
<organism evidence="6 7">
    <name type="scientific">Vibrio alfacsensis</name>
    <dbReference type="NCBI Taxonomy" id="1074311"/>
    <lineage>
        <taxon>Bacteria</taxon>
        <taxon>Pseudomonadati</taxon>
        <taxon>Pseudomonadota</taxon>
        <taxon>Gammaproteobacteria</taxon>
        <taxon>Vibrionales</taxon>
        <taxon>Vibrionaceae</taxon>
        <taxon>Vibrio</taxon>
    </lineage>
</organism>
<dbReference type="InterPro" id="IPR003313">
    <property type="entry name" value="AraC-bd"/>
</dbReference>
<evidence type="ECO:0000256" key="4">
    <source>
        <dbReference type="ARBA" id="ARBA00023163"/>
    </source>
</evidence>
<dbReference type="Gene3D" id="1.10.10.60">
    <property type="entry name" value="Homeodomain-like"/>
    <property type="match status" value="1"/>
</dbReference>
<keyword evidence="1" id="KW-0805">Transcription regulation</keyword>
<evidence type="ECO:0000259" key="5">
    <source>
        <dbReference type="PROSITE" id="PS01124"/>
    </source>
</evidence>
<dbReference type="SUPFAM" id="SSF46689">
    <property type="entry name" value="Homeodomain-like"/>
    <property type="match status" value="1"/>
</dbReference>
<dbReference type="SMART" id="SM00342">
    <property type="entry name" value="HTH_ARAC"/>
    <property type="match status" value="1"/>
</dbReference>
<evidence type="ECO:0000256" key="1">
    <source>
        <dbReference type="ARBA" id="ARBA00023015"/>
    </source>
</evidence>
<keyword evidence="4" id="KW-0804">Transcription</keyword>
<dbReference type="InterPro" id="IPR037923">
    <property type="entry name" value="HTH-like"/>
</dbReference>
<reference evidence="6 7" key="1">
    <citation type="submission" date="2018-08" db="EMBL/GenBank/DDBJ databases">
        <title>Genomic taxonomy of the Vibrionaceae family.</title>
        <authorList>
            <person name="Gomez-Gil B."/>
            <person name="Tanaka M."/>
            <person name="Sawabe T."/>
            <person name="Enciso-Ibarra K."/>
        </authorList>
    </citation>
    <scope>NUCLEOTIDE SEQUENCE [LARGE SCALE GENOMIC DNA]</scope>
    <source>
        <strain evidence="6 7">CAIM 1831</strain>
    </source>
</reference>
<keyword evidence="3" id="KW-0010">Activator</keyword>
<feature type="domain" description="HTH araC/xylS-type" evidence="5">
    <location>
        <begin position="202"/>
        <end position="300"/>
    </location>
</feature>
<dbReference type="InterPro" id="IPR018060">
    <property type="entry name" value="HTH_AraC"/>
</dbReference>
<proteinExistence type="predicted"/>
<dbReference type="Pfam" id="PF02311">
    <property type="entry name" value="AraC_binding"/>
    <property type="match status" value="1"/>
</dbReference>